<dbReference type="Proteomes" id="UP000234239">
    <property type="component" value="Unassembled WGS sequence"/>
</dbReference>
<evidence type="ECO:0000256" key="3">
    <source>
        <dbReference type="ARBA" id="ARBA00022679"/>
    </source>
</evidence>
<keyword evidence="2" id="KW-0963">Cytoplasm</keyword>
<keyword evidence="3 6" id="KW-0808">Transferase</keyword>
<dbReference type="SUPFAM" id="SSF55729">
    <property type="entry name" value="Acyl-CoA N-acyltransferases (Nat)"/>
    <property type="match status" value="1"/>
</dbReference>
<dbReference type="RefSeq" id="WP_083272447.1">
    <property type="nucleotide sequence ID" value="NZ_CAJHKM010000001.1"/>
</dbReference>
<dbReference type="Pfam" id="PF00583">
    <property type="entry name" value="Acetyltransf_1"/>
    <property type="match status" value="1"/>
</dbReference>
<dbReference type="Gene3D" id="3.40.630.30">
    <property type="match status" value="1"/>
</dbReference>
<dbReference type="InterPro" id="IPR006464">
    <property type="entry name" value="AcTrfase_RimI/Ard1"/>
</dbReference>
<protein>
    <submittedName>
        <fullName evidence="6">Ribosomal-protein-alanine N-acetyltransferase</fullName>
    </submittedName>
</protein>
<dbReference type="AlphaFoldDB" id="A0A2I1MQV0"/>
<dbReference type="InterPro" id="IPR050680">
    <property type="entry name" value="YpeA/RimI_acetyltransf"/>
</dbReference>
<evidence type="ECO:0000259" key="5">
    <source>
        <dbReference type="PROSITE" id="PS51186"/>
    </source>
</evidence>
<name>A0A2I1MQV0_9LACT</name>
<comment type="caution">
    <text evidence="6">The sequence shown here is derived from an EMBL/GenBank/DDBJ whole genome shotgun (WGS) entry which is preliminary data.</text>
</comment>
<evidence type="ECO:0000256" key="4">
    <source>
        <dbReference type="ARBA" id="ARBA00023315"/>
    </source>
</evidence>
<sequence length="201" mass="23513">MMGKLMLKERINQYFSWLDHLFRAPQADLLDRIEVRQEEGVLASGLAFSLRLSDQTALKQMVDLEKLAYGKVMWGMKDFYRDMVGRPDTFYLQAFSHGVLLAFIACREEPDHLHVSNFMVAPSCQGQGLGSYLLKEAKHLAQQVGLQEIQLEVRQSNRQAQAFYRARGFQRLKTRHFYYHDNREHADLLAWRFEEADSKHD</sequence>
<dbReference type="PANTHER" id="PTHR43420">
    <property type="entry name" value="ACETYLTRANSFERASE"/>
    <property type="match status" value="1"/>
</dbReference>
<dbReference type="NCBIfam" id="TIGR01575">
    <property type="entry name" value="rimI"/>
    <property type="match status" value="1"/>
</dbReference>
<dbReference type="OrthoDB" id="9794566at2"/>
<dbReference type="InterPro" id="IPR000182">
    <property type="entry name" value="GNAT_dom"/>
</dbReference>
<comment type="similarity">
    <text evidence="1">Belongs to the acetyltransferase family. RimI subfamily.</text>
</comment>
<evidence type="ECO:0000313" key="6">
    <source>
        <dbReference type="EMBL" id="PKZ22412.1"/>
    </source>
</evidence>
<feature type="domain" description="N-acetyltransferase" evidence="5">
    <location>
        <begin position="48"/>
        <end position="194"/>
    </location>
</feature>
<dbReference type="GO" id="GO:0008080">
    <property type="term" value="F:N-acetyltransferase activity"/>
    <property type="evidence" value="ECO:0007669"/>
    <property type="project" value="InterPro"/>
</dbReference>
<organism evidence="6 7">
    <name type="scientific">Aerococcus sanguinicola</name>
    <dbReference type="NCBI Taxonomy" id="119206"/>
    <lineage>
        <taxon>Bacteria</taxon>
        <taxon>Bacillati</taxon>
        <taxon>Bacillota</taxon>
        <taxon>Bacilli</taxon>
        <taxon>Lactobacillales</taxon>
        <taxon>Aerococcaceae</taxon>
        <taxon>Aerococcus</taxon>
    </lineage>
</organism>
<gene>
    <name evidence="6" type="primary">rimI</name>
    <name evidence="6" type="ORF">CYJ28_04665</name>
</gene>
<dbReference type="InterPro" id="IPR016181">
    <property type="entry name" value="Acyl_CoA_acyltransferase"/>
</dbReference>
<evidence type="ECO:0000256" key="2">
    <source>
        <dbReference type="ARBA" id="ARBA00022490"/>
    </source>
</evidence>
<dbReference type="PANTHER" id="PTHR43420:SF44">
    <property type="entry name" value="ACETYLTRANSFERASE YPEA"/>
    <property type="match status" value="1"/>
</dbReference>
<accession>A0A2I1MQV0</accession>
<keyword evidence="4" id="KW-0012">Acyltransferase</keyword>
<evidence type="ECO:0000256" key="1">
    <source>
        <dbReference type="ARBA" id="ARBA00005395"/>
    </source>
</evidence>
<evidence type="ECO:0000313" key="7">
    <source>
        <dbReference type="Proteomes" id="UP000234239"/>
    </source>
</evidence>
<reference evidence="6 7" key="1">
    <citation type="submission" date="2017-12" db="EMBL/GenBank/DDBJ databases">
        <title>Phylogenetic diversity of female urinary microbiome.</title>
        <authorList>
            <person name="Thomas-White K."/>
            <person name="Wolfe A.J."/>
        </authorList>
    </citation>
    <scope>NUCLEOTIDE SEQUENCE [LARGE SCALE GENOMIC DNA]</scope>
    <source>
        <strain evidence="6 7">UMB0139</strain>
    </source>
</reference>
<dbReference type="EMBL" id="PKGY01000002">
    <property type="protein sequence ID" value="PKZ22412.1"/>
    <property type="molecule type" value="Genomic_DNA"/>
</dbReference>
<dbReference type="CDD" id="cd04301">
    <property type="entry name" value="NAT_SF"/>
    <property type="match status" value="1"/>
</dbReference>
<proteinExistence type="inferred from homology"/>
<dbReference type="PROSITE" id="PS51186">
    <property type="entry name" value="GNAT"/>
    <property type="match status" value="1"/>
</dbReference>